<keyword evidence="2" id="KW-0812">Transmembrane</keyword>
<gene>
    <name evidence="7" type="ORF">EI547_05855</name>
</gene>
<dbReference type="EMBL" id="RRZB01000010">
    <property type="protein sequence ID" value="MBE0462983.1"/>
    <property type="molecule type" value="Genomic_DNA"/>
</dbReference>
<protein>
    <submittedName>
        <fullName evidence="7">HlyD family secretion protein</fullName>
    </submittedName>
</protein>
<comment type="similarity">
    <text evidence="1">Belongs to the membrane fusion protein (MFP) (TC 8.A.1) family.</text>
</comment>
<dbReference type="Gene3D" id="2.40.30.170">
    <property type="match status" value="1"/>
</dbReference>
<dbReference type="InterPro" id="IPR058634">
    <property type="entry name" value="AaeA-lik-b-barrel"/>
</dbReference>
<feature type="domain" description="p-hydroxybenzoic acid efflux pump subunit AaeA-like beta-barrel" evidence="6">
    <location>
        <begin position="187"/>
        <end position="283"/>
    </location>
</feature>
<evidence type="ECO:0000256" key="1">
    <source>
        <dbReference type="ARBA" id="ARBA00009477"/>
    </source>
</evidence>
<evidence type="ECO:0000256" key="2">
    <source>
        <dbReference type="ARBA" id="ARBA00022692"/>
    </source>
</evidence>
<evidence type="ECO:0000256" key="3">
    <source>
        <dbReference type="ARBA" id="ARBA00022989"/>
    </source>
</evidence>
<dbReference type="PANTHER" id="PTHR30367">
    <property type="entry name" value="P-HYDROXYBENZOIC ACID EFFLUX PUMP SUBUNIT AAEA-RELATED"/>
    <property type="match status" value="1"/>
</dbReference>
<dbReference type="InterPro" id="IPR006143">
    <property type="entry name" value="RND_pump_MFP"/>
</dbReference>
<accession>A0ABR9FWF5</accession>
<dbReference type="Gene3D" id="2.40.50.100">
    <property type="match status" value="1"/>
</dbReference>
<reference evidence="7 8" key="1">
    <citation type="submission" date="2020-07" db="EMBL/GenBank/DDBJ databases">
        <title>Halophilic bacteria isolated from french cheeses.</title>
        <authorList>
            <person name="Kothe C.I."/>
            <person name="Farah-Kraiem B."/>
            <person name="Renault P."/>
            <person name="Dridi B."/>
        </authorList>
    </citation>
    <scope>NUCLEOTIDE SEQUENCE [LARGE SCALE GENOMIC DNA]</scope>
    <source>
        <strain evidence="7 8">FME20</strain>
    </source>
</reference>
<proteinExistence type="inferred from homology"/>
<evidence type="ECO:0000256" key="4">
    <source>
        <dbReference type="ARBA" id="ARBA00023136"/>
    </source>
</evidence>
<dbReference type="RefSeq" id="WP_192537558.1">
    <property type="nucleotide sequence ID" value="NZ_JABUZA010000022.1"/>
</dbReference>
<name>A0ABR9FWF5_9GAMM</name>
<keyword evidence="3" id="KW-1133">Transmembrane helix</keyword>
<dbReference type="Pfam" id="PF25917">
    <property type="entry name" value="BSH_RND"/>
    <property type="match status" value="1"/>
</dbReference>
<feature type="domain" description="Multidrug resistance protein MdtA-like barrel-sandwich hybrid" evidence="5">
    <location>
        <begin position="43"/>
        <end position="178"/>
    </location>
</feature>
<keyword evidence="4" id="KW-0472">Membrane</keyword>
<dbReference type="InterPro" id="IPR050393">
    <property type="entry name" value="MFP_Efflux_Pump"/>
</dbReference>
<dbReference type="Pfam" id="PF25963">
    <property type="entry name" value="Beta-barrel_AAEA"/>
    <property type="match status" value="1"/>
</dbReference>
<dbReference type="SUPFAM" id="SSF111369">
    <property type="entry name" value="HlyD-like secretion proteins"/>
    <property type="match status" value="1"/>
</dbReference>
<evidence type="ECO:0000313" key="7">
    <source>
        <dbReference type="EMBL" id="MBE0462983.1"/>
    </source>
</evidence>
<dbReference type="NCBIfam" id="TIGR01730">
    <property type="entry name" value="RND_mfp"/>
    <property type="match status" value="1"/>
</dbReference>
<evidence type="ECO:0000259" key="5">
    <source>
        <dbReference type="Pfam" id="PF25917"/>
    </source>
</evidence>
<sequence length="302" mass="33214">MRPSLRILLTLIIVAIAVAAGAWLWRYYLYTPWTRDARVHAEVITIAPDVSGWVRTLNVADTDYVAQGDTLFEIDDARYQAAVNKAQATVEHRQATLELNRAEEGRRNQLRNSRAISAEDQQVAQVNSRIAAADLQQAEADLASAQLDLERTQINAPVSGHVLNVQLSAGNYVNRGSSVLALIAANSYYVVGYFEETKMATIHVGDPVDVVLMNGDTHLNGHVVGIGRGIADSNTNLNQQLLPQVAPTFNWVRLAQRIPVRIALDEIPDETLLSVGMTATVHVRPVERPAERATETQNARPE</sequence>
<keyword evidence="8" id="KW-1185">Reference proteome</keyword>
<evidence type="ECO:0000313" key="8">
    <source>
        <dbReference type="Proteomes" id="UP001645038"/>
    </source>
</evidence>
<dbReference type="Proteomes" id="UP001645038">
    <property type="component" value="Unassembled WGS sequence"/>
</dbReference>
<organism evidence="7 8">
    <name type="scientific">Halomonas colorata</name>
    <dbReference type="NCBI Taxonomy" id="2742615"/>
    <lineage>
        <taxon>Bacteria</taxon>
        <taxon>Pseudomonadati</taxon>
        <taxon>Pseudomonadota</taxon>
        <taxon>Gammaproteobacteria</taxon>
        <taxon>Oceanospirillales</taxon>
        <taxon>Halomonadaceae</taxon>
        <taxon>Halomonas</taxon>
    </lineage>
</organism>
<comment type="caution">
    <text evidence="7">The sequence shown here is derived from an EMBL/GenBank/DDBJ whole genome shotgun (WGS) entry which is preliminary data.</text>
</comment>
<dbReference type="PANTHER" id="PTHR30367:SF12">
    <property type="entry name" value="P-HYDROXYBENZOIC ACID EFFLUX PUMP SUBUNIT AAEA"/>
    <property type="match status" value="1"/>
</dbReference>
<evidence type="ECO:0000259" key="6">
    <source>
        <dbReference type="Pfam" id="PF25963"/>
    </source>
</evidence>
<dbReference type="InterPro" id="IPR058625">
    <property type="entry name" value="MdtA-like_BSH"/>
</dbReference>